<dbReference type="EMBL" id="WTXG01000001">
    <property type="protein sequence ID" value="KAI0307852.1"/>
    <property type="molecule type" value="Genomic_DNA"/>
</dbReference>
<evidence type="ECO:0000313" key="1">
    <source>
        <dbReference type="EMBL" id="KAI0307852.1"/>
    </source>
</evidence>
<dbReference type="AlphaFoldDB" id="A0AAD4MFI3"/>
<evidence type="ECO:0000313" key="2">
    <source>
        <dbReference type="Proteomes" id="UP001203297"/>
    </source>
</evidence>
<gene>
    <name evidence="1" type="ORF">B0F90DRAFT_75675</name>
</gene>
<protein>
    <submittedName>
        <fullName evidence="1">Uncharacterized protein</fullName>
    </submittedName>
</protein>
<dbReference type="Proteomes" id="UP001203297">
    <property type="component" value="Unassembled WGS sequence"/>
</dbReference>
<keyword evidence="2" id="KW-1185">Reference proteome</keyword>
<proteinExistence type="predicted"/>
<organism evidence="1 2">
    <name type="scientific">Multifurca ochricompacta</name>
    <dbReference type="NCBI Taxonomy" id="376703"/>
    <lineage>
        <taxon>Eukaryota</taxon>
        <taxon>Fungi</taxon>
        <taxon>Dikarya</taxon>
        <taxon>Basidiomycota</taxon>
        <taxon>Agaricomycotina</taxon>
        <taxon>Agaricomycetes</taxon>
        <taxon>Russulales</taxon>
        <taxon>Russulaceae</taxon>
        <taxon>Multifurca</taxon>
    </lineage>
</organism>
<name>A0AAD4MFI3_9AGAM</name>
<sequence>MEGMEKVPYYVLISSTQPTATNATTGTTGTGTTGTSDGVSGLHAVLSHPILQYHYTNDSPLSLLPRSPNEQVLVLDYDPVNPGLTHAQSISGSSAITGIKVTDAPGAGSSEGESGWSNKMFVLETTSFDSRFAFALEALYDEHDLDIVSVRRIPADADEGDPRVVLAQFKQNNGVIQQVLDYCESTDVSPTRSKDGL</sequence>
<accession>A0AAD4MFI3</accession>
<reference evidence="1" key="1">
    <citation type="journal article" date="2022" name="New Phytol.">
        <title>Evolutionary transition to the ectomycorrhizal habit in the genomes of a hyperdiverse lineage of mushroom-forming fungi.</title>
        <authorList>
            <person name="Looney B."/>
            <person name="Miyauchi S."/>
            <person name="Morin E."/>
            <person name="Drula E."/>
            <person name="Courty P.E."/>
            <person name="Kohler A."/>
            <person name="Kuo A."/>
            <person name="LaButti K."/>
            <person name="Pangilinan J."/>
            <person name="Lipzen A."/>
            <person name="Riley R."/>
            <person name="Andreopoulos W."/>
            <person name="He G."/>
            <person name="Johnson J."/>
            <person name="Nolan M."/>
            <person name="Tritt A."/>
            <person name="Barry K.W."/>
            <person name="Grigoriev I.V."/>
            <person name="Nagy L.G."/>
            <person name="Hibbett D."/>
            <person name="Henrissat B."/>
            <person name="Matheny P.B."/>
            <person name="Labbe J."/>
            <person name="Martin F.M."/>
        </authorList>
    </citation>
    <scope>NUCLEOTIDE SEQUENCE</scope>
    <source>
        <strain evidence="1">BPL690</strain>
    </source>
</reference>
<comment type="caution">
    <text evidence="1">The sequence shown here is derived from an EMBL/GenBank/DDBJ whole genome shotgun (WGS) entry which is preliminary data.</text>
</comment>